<name>A0AAV3UQ59_9EURY</name>
<dbReference type="EMBL" id="BAABKX010000024">
    <property type="protein sequence ID" value="GAA5062928.1"/>
    <property type="molecule type" value="Genomic_DNA"/>
</dbReference>
<gene>
    <name evidence="1" type="ORF">GCM10025751_50810</name>
</gene>
<evidence type="ECO:0000313" key="2">
    <source>
        <dbReference type="Proteomes" id="UP001501729"/>
    </source>
</evidence>
<protein>
    <submittedName>
        <fullName evidence="1">Uncharacterized protein</fullName>
    </submittedName>
</protein>
<dbReference type="Proteomes" id="UP001501729">
    <property type="component" value="Unassembled WGS sequence"/>
</dbReference>
<comment type="caution">
    <text evidence="1">The sequence shown here is derived from an EMBL/GenBank/DDBJ whole genome shotgun (WGS) entry which is preliminary data.</text>
</comment>
<reference evidence="1 2" key="1">
    <citation type="journal article" date="2019" name="Int. J. Syst. Evol. Microbiol.">
        <title>The Global Catalogue of Microorganisms (GCM) 10K type strain sequencing project: providing services to taxonomists for standard genome sequencing and annotation.</title>
        <authorList>
            <consortium name="The Broad Institute Genomics Platform"/>
            <consortium name="The Broad Institute Genome Sequencing Center for Infectious Disease"/>
            <person name="Wu L."/>
            <person name="Ma J."/>
        </authorList>
    </citation>
    <scope>NUCLEOTIDE SEQUENCE [LARGE SCALE GENOMIC DNA]</scope>
    <source>
        <strain evidence="1 2">JCM 17504</strain>
    </source>
</reference>
<accession>A0AAV3UQ59</accession>
<evidence type="ECO:0000313" key="1">
    <source>
        <dbReference type="EMBL" id="GAA5062928.1"/>
    </source>
</evidence>
<organism evidence="1 2">
    <name type="scientific">Haladaptatus pallidirubidus</name>
    <dbReference type="NCBI Taxonomy" id="1008152"/>
    <lineage>
        <taxon>Archaea</taxon>
        <taxon>Methanobacteriati</taxon>
        <taxon>Methanobacteriota</taxon>
        <taxon>Stenosarchaea group</taxon>
        <taxon>Halobacteria</taxon>
        <taxon>Halobacteriales</taxon>
        <taxon>Haladaptataceae</taxon>
        <taxon>Haladaptatus</taxon>
    </lineage>
</organism>
<sequence length="133" mass="15894">MIFQPYILHVFRTLSVDMSSTTYSEPQYDIHWDSYLSVEEDAPPFRIGLRYIRTASDDPSIHDLIGDLYLDDVPDNRATWHRNYTHLAPWLKAHILREAMEWKETRLARYFEQNPRYRSSTGIHRVEMDSSRC</sequence>
<dbReference type="AlphaFoldDB" id="A0AAV3UQ59"/>
<keyword evidence="2" id="KW-1185">Reference proteome</keyword>
<proteinExistence type="predicted"/>